<evidence type="ECO:0000256" key="1">
    <source>
        <dbReference type="SAM" id="MobiDB-lite"/>
    </source>
</evidence>
<dbReference type="EMBL" id="JARKIE010000320">
    <property type="protein sequence ID" value="KAJ7654709.1"/>
    <property type="molecule type" value="Genomic_DNA"/>
</dbReference>
<organism evidence="2 3">
    <name type="scientific">Mycena rosella</name>
    <name type="common">Pink bonnet</name>
    <name type="synonym">Agaricus rosellus</name>
    <dbReference type="NCBI Taxonomy" id="1033263"/>
    <lineage>
        <taxon>Eukaryota</taxon>
        <taxon>Fungi</taxon>
        <taxon>Dikarya</taxon>
        <taxon>Basidiomycota</taxon>
        <taxon>Agaricomycotina</taxon>
        <taxon>Agaricomycetes</taxon>
        <taxon>Agaricomycetidae</taxon>
        <taxon>Agaricales</taxon>
        <taxon>Marasmiineae</taxon>
        <taxon>Mycenaceae</taxon>
        <taxon>Mycena</taxon>
    </lineage>
</organism>
<accession>A0AAD7G388</accession>
<reference evidence="2" key="1">
    <citation type="submission" date="2023-03" db="EMBL/GenBank/DDBJ databases">
        <title>Massive genome expansion in bonnet fungi (Mycena s.s.) driven by repeated elements and novel gene families across ecological guilds.</title>
        <authorList>
            <consortium name="Lawrence Berkeley National Laboratory"/>
            <person name="Harder C.B."/>
            <person name="Miyauchi S."/>
            <person name="Viragh M."/>
            <person name="Kuo A."/>
            <person name="Thoen E."/>
            <person name="Andreopoulos B."/>
            <person name="Lu D."/>
            <person name="Skrede I."/>
            <person name="Drula E."/>
            <person name="Henrissat B."/>
            <person name="Morin E."/>
            <person name="Kohler A."/>
            <person name="Barry K."/>
            <person name="LaButti K."/>
            <person name="Morin E."/>
            <person name="Salamov A."/>
            <person name="Lipzen A."/>
            <person name="Mereny Z."/>
            <person name="Hegedus B."/>
            <person name="Baldrian P."/>
            <person name="Stursova M."/>
            <person name="Weitz H."/>
            <person name="Taylor A."/>
            <person name="Grigoriev I.V."/>
            <person name="Nagy L.G."/>
            <person name="Martin F."/>
            <person name="Kauserud H."/>
        </authorList>
    </citation>
    <scope>NUCLEOTIDE SEQUENCE</scope>
    <source>
        <strain evidence="2">CBHHK067</strain>
    </source>
</reference>
<sequence length="203" mass="23204">MAWMQCSSDSGGEGRLFRPRKDRRQRNINTRDARPFWAPGASSRVSGLCRISSHTQLVVIPFCAVSRPFLSHDEKITQLTSTPRRMRPLVYFFTDAFFSSSVHQTIADLWYRSDNQDPQQRSLFLCAVSPAFSFSMQSLSSLRRYGACYLLPILFSSSVHQIPDLWCQDLQNLTSTLRRMRPLVYLSTDSFISSVSKQSLTST</sequence>
<gene>
    <name evidence="2" type="ORF">B0H17DRAFT_384433</name>
</gene>
<feature type="region of interest" description="Disordered" evidence="1">
    <location>
        <begin position="1"/>
        <end position="31"/>
    </location>
</feature>
<evidence type="ECO:0000313" key="3">
    <source>
        <dbReference type="Proteomes" id="UP001221757"/>
    </source>
</evidence>
<feature type="compositionally biased region" description="Basic residues" evidence="1">
    <location>
        <begin position="17"/>
        <end position="26"/>
    </location>
</feature>
<dbReference type="Proteomes" id="UP001221757">
    <property type="component" value="Unassembled WGS sequence"/>
</dbReference>
<name>A0AAD7G388_MYCRO</name>
<protein>
    <submittedName>
        <fullName evidence="2">Uncharacterized protein</fullName>
    </submittedName>
</protein>
<evidence type="ECO:0000313" key="2">
    <source>
        <dbReference type="EMBL" id="KAJ7654709.1"/>
    </source>
</evidence>
<dbReference type="AlphaFoldDB" id="A0AAD7G388"/>
<keyword evidence="3" id="KW-1185">Reference proteome</keyword>
<feature type="compositionally biased region" description="Polar residues" evidence="1">
    <location>
        <begin position="1"/>
        <end position="10"/>
    </location>
</feature>
<comment type="caution">
    <text evidence="2">The sequence shown here is derived from an EMBL/GenBank/DDBJ whole genome shotgun (WGS) entry which is preliminary data.</text>
</comment>
<proteinExistence type="predicted"/>